<dbReference type="GO" id="GO:0016817">
    <property type="term" value="F:hydrolase activity, acting on acid anhydrides"/>
    <property type="evidence" value="ECO:0007669"/>
    <property type="project" value="InterPro"/>
</dbReference>
<evidence type="ECO:0000256" key="3">
    <source>
        <dbReference type="ARBA" id="ARBA00022679"/>
    </source>
</evidence>
<evidence type="ECO:0000313" key="18">
    <source>
        <dbReference type="Proteomes" id="UP001265221"/>
    </source>
</evidence>
<keyword evidence="8" id="KW-0067">ATP-binding</keyword>
<evidence type="ECO:0000256" key="10">
    <source>
        <dbReference type="ARBA" id="ARBA00047984"/>
    </source>
</evidence>
<keyword evidence="7" id="KW-0347">Helicase</keyword>
<organism evidence="17 18">
    <name type="scientific">Pseudostellaria heterophylla carlavirus 3</name>
    <dbReference type="NCBI Taxonomy" id="2982812"/>
    <lineage>
        <taxon>Viruses</taxon>
        <taxon>Riboviria</taxon>
        <taxon>Orthornavirae</taxon>
        <taxon>Kitrinoviricota</taxon>
        <taxon>Alsuviricetes</taxon>
        <taxon>Tymovirales</taxon>
        <taxon>Betaflexiviridae</taxon>
        <taxon>Quinvirinae</taxon>
        <taxon>Carlavirus</taxon>
        <taxon>Carlavirus tripseudostellariae</taxon>
    </lineage>
</organism>
<feature type="domain" description="RdRp catalytic" evidence="12">
    <location>
        <begin position="1741"/>
        <end position="1848"/>
    </location>
</feature>
<sequence length="1960" mass="222146">MALTYRSPLEENFASYDSSVQAAIASTSATYYKELEQENFRFFNFYVRPEVKKHLIDAGIYISPNAAVPHSHPACKTLENHFLYIVLPPLIDNSFFFIGIKDTKINLLKTRKTSLTMVNKLNRYVTSLDRTRYGPEFVIRKSGPIPGMKRHQPALQGVTLRDLVPPLMEQSAKNLFLHDELHYWSHKDLITFLEVLKPSIIYATFVYPPEILTGSTSSLNKWCYTFELVGKDIMFYPDGVRTEGYQQPLACGYLLRTRRLVLNDGSYYNVDVVQSKFAHHLISISRGMEAGPSIRSFGPFQATSCKGLEPLLRNVSNCFPISFEVVSRVYRYLRTLKKPDAQSAMAKLSQLLPEPSGIEIKFLQDFADLVINTKTVHTMIQVDHLTLFFTKRLKKLPAIVASKFRSVQSLSLDDFVSMLEPYTFHVELIDVNWSYNSLADQFTAEAEPEVDLVNLIDGKFVMGLLPEFAARTSAPYTLLKKGPFPFYRQGLEISHRAMQCFAVSVLTNEVYDPATRRVSREEFISRLCSKLVASKSCLFPKSKVRMLMADLNWVKSCIRTANSRFARKLRATIAEGRIMWLLNKDRFYTPALEWRAEGLGTFKDLSARWAGVTSEVISLRPKLARRAVPQEYAREVVYEKPAPQVGDETKPSKGEHTEEQRVEEQDLGSLDCTCGLKIPLGKMLVPGEHGFKCPDRLKGRNAGWYSKDNCSYEYNGGQHLSLGRPQWIETWMSLNDIDTDYYNCCLYQVYDDNSSIGFHQDNEAIFEIGGKVFTGNLVGEALFKIKCASGCGEVDLSAGDCFTMPVGFQVTHKHSVMGTTPQRASVTFRRLASEITGGGESTSSSGATEPGEECVSNLCIGSVHYNELPPALKYSTVEVPGDGSCFWHALEVHTGLNGLAIKKICKDVNFPDKDLQKSFVAQLGDGVYAEELAIMAASLVLGAVIAIHNQETRLLARFIPNGEVTRVINIELERQHFRPIFLINGCLVSALAIGLGRRECDIIKVLEDQTDHGLASMWRGEGVVLEELEFYFRIFDICAHIDTEVGPRVLNGDGRFPMCFKLRDQHIEYIKKDPQAKIELNLGEQIGLSATESSLLFVEGVGSKLTYMATKQRAAVLSGSLESGGTGVISSKLFNDMDNLISDEHMESREIELVGVFGTFGAGKSTIFRRFFELNEGKCVFYISPRKALAEEFKGKLDLKSKMGKLKSKYWRVMTFELFLKQIHLAKPGSAVIIDEIQLYPPGYLDLVGLLMNDRVRIIVGGDPCQSEYDNEKDRAWLGMIKRDLDRLLEGATYKYNILSHRFTNSNFVGRLPCDFPTELRAAKAKEHYLLNDLEALRALEGSYCKTFLVSSFEEKKIIETHFFDFQPRVLTFGESTGLNFKKGSILITNIATFTSENRWVTAISRFSKNICFVNLTGTTWDNLLMSYKGRVLARFLSKTASKVDLQELIPGSPSLTEGFGNMVGKNEGVKEEKVQGDPWLKAMLDLFQLEDVEEEEELIEECEEEWFKTHLPQAELEGVRARWVHRILAKEFREVRMGYNVSEQFTDDYAKEDGKVLTNAAERFEAIYPRHRANDTVTFFMAVKKRLRFSKPSIEKAKLIEAQTYGKFLLGEFLKRVPLKGKHEPALMAKARADFEEKKVSKSAATIENHAGRSCRDWLVDIGLIFSKSQLCTKFDNRFRVAKAAQSIVCFQHAVLCRFAPYMRYIEMKLQQALPSNYYIHSGKGLEELNAWVKRGRFDGICTESDYEAFDASQDQYMVAFEVEVMKYLGLPGDLIEDYKFIKTHLGSKLGNFAIMRFSGEASTFLFNTMANMLFTFLRYEIKGNEYICFAGDDMCASQRLATRTTHTGFLNKLKLKAKVFMVDKPTFCGWHLSPDGIYKKPQLVMERMCIAKEKNNLANCIDNYAIEVSFAYRLGERALNRMDEEEAEAFYNCVRIIVKNKHLLKSDIASLYSRALET</sequence>
<evidence type="ECO:0000259" key="16">
    <source>
        <dbReference type="PROSITE" id="PS51743"/>
    </source>
</evidence>
<comment type="catalytic activity">
    <reaction evidence="10">
        <text>ATP + H2O = ADP + phosphate + H(+)</text>
        <dbReference type="Rhea" id="RHEA:13065"/>
        <dbReference type="ChEBI" id="CHEBI:15377"/>
        <dbReference type="ChEBI" id="CHEBI:15378"/>
        <dbReference type="ChEBI" id="CHEBI:30616"/>
        <dbReference type="ChEBI" id="CHEBI:43474"/>
        <dbReference type="ChEBI" id="CHEBI:456216"/>
        <dbReference type="EC" id="3.6.4.13"/>
    </reaction>
</comment>
<dbReference type="SUPFAM" id="SSF52540">
    <property type="entry name" value="P-loop containing nucleoside triphosphate hydrolases"/>
    <property type="match status" value="1"/>
</dbReference>
<dbReference type="PROSITE" id="PS50802">
    <property type="entry name" value="OTU"/>
    <property type="match status" value="1"/>
</dbReference>
<dbReference type="GO" id="GO:0005524">
    <property type="term" value="F:ATP binding"/>
    <property type="evidence" value="ECO:0007669"/>
    <property type="project" value="UniProtKB-KW"/>
</dbReference>
<evidence type="ECO:0000256" key="9">
    <source>
        <dbReference type="ARBA" id="ARBA00022953"/>
    </source>
</evidence>
<dbReference type="Gene3D" id="2.60.120.590">
    <property type="entry name" value="Alpha-ketoglutarate-dependent dioxygenase AlkB-like"/>
    <property type="match status" value="1"/>
</dbReference>
<evidence type="ECO:0000259" key="15">
    <source>
        <dbReference type="PROSITE" id="PS51657"/>
    </source>
</evidence>
<evidence type="ECO:0000256" key="4">
    <source>
        <dbReference type="ARBA" id="ARBA00022695"/>
    </source>
</evidence>
<evidence type="ECO:0000256" key="1">
    <source>
        <dbReference type="ARBA" id="ARBA00008513"/>
    </source>
</evidence>
<dbReference type="GO" id="GO:0016556">
    <property type="term" value="P:mRNA modification"/>
    <property type="evidence" value="ECO:0007669"/>
    <property type="project" value="InterPro"/>
</dbReference>
<dbReference type="Pfam" id="PF05379">
    <property type="entry name" value="Peptidase_C23"/>
    <property type="match status" value="1"/>
</dbReference>
<accession>A0A977XVC3</accession>
<dbReference type="CDD" id="cd22792">
    <property type="entry name" value="OTU_RDRP-like"/>
    <property type="match status" value="1"/>
</dbReference>
<protein>
    <submittedName>
        <fullName evidence="17">Replicase</fullName>
    </submittedName>
</protein>
<dbReference type="InterPro" id="IPR027351">
    <property type="entry name" value="(+)RNA_virus_helicase_core_dom"/>
</dbReference>
<evidence type="ECO:0000313" key="17">
    <source>
        <dbReference type="EMBL" id="UXX34109.1"/>
    </source>
</evidence>
<dbReference type="PROSITE" id="PS51743">
    <property type="entry name" value="ALPHAVIRUS_MT"/>
    <property type="match status" value="1"/>
</dbReference>
<feature type="region of interest" description="Disordered" evidence="11">
    <location>
        <begin position="639"/>
        <end position="664"/>
    </location>
</feature>
<evidence type="ECO:0000256" key="2">
    <source>
        <dbReference type="ARBA" id="ARBA00022484"/>
    </source>
</evidence>
<keyword evidence="3" id="KW-0808">Transferase</keyword>
<evidence type="ECO:0000256" key="8">
    <source>
        <dbReference type="ARBA" id="ARBA00022840"/>
    </source>
</evidence>
<keyword evidence="5" id="KW-0547">Nucleotide-binding</keyword>
<dbReference type="Pfam" id="PF00978">
    <property type="entry name" value="RdRP_2"/>
    <property type="match status" value="1"/>
</dbReference>
<dbReference type="PROSITE" id="PS50507">
    <property type="entry name" value="RDRP_SSRNA_POS"/>
    <property type="match status" value="1"/>
</dbReference>
<dbReference type="GO" id="GO:0003723">
    <property type="term" value="F:RNA binding"/>
    <property type="evidence" value="ECO:0007669"/>
    <property type="project" value="InterPro"/>
</dbReference>
<dbReference type="GO" id="GO:0039694">
    <property type="term" value="P:viral RNA genome replication"/>
    <property type="evidence" value="ECO:0007669"/>
    <property type="project" value="InterPro"/>
</dbReference>
<dbReference type="GO" id="GO:0003724">
    <property type="term" value="F:RNA helicase activity"/>
    <property type="evidence" value="ECO:0007669"/>
    <property type="project" value="UniProtKB-EC"/>
</dbReference>
<dbReference type="SUPFAM" id="SSF56672">
    <property type="entry name" value="DNA/RNA polymerases"/>
    <property type="match status" value="1"/>
</dbReference>
<feature type="compositionally biased region" description="Basic and acidic residues" evidence="11">
    <location>
        <begin position="647"/>
        <end position="664"/>
    </location>
</feature>
<evidence type="ECO:0000259" key="14">
    <source>
        <dbReference type="PROSITE" id="PS51492"/>
    </source>
</evidence>
<dbReference type="GO" id="GO:0003968">
    <property type="term" value="F:RNA-directed RNA polymerase activity"/>
    <property type="evidence" value="ECO:0007669"/>
    <property type="project" value="UniProtKB-KW"/>
</dbReference>
<keyword evidence="4" id="KW-0548">Nucleotidyltransferase</keyword>
<dbReference type="PROSITE" id="PS51657">
    <property type="entry name" value="PSRV_HELICASE"/>
    <property type="match status" value="1"/>
</dbReference>
<name>A0A977XVC3_9VIRU</name>
<dbReference type="InterPro" id="IPR043502">
    <property type="entry name" value="DNA/RNA_pol_sf"/>
</dbReference>
<dbReference type="CDD" id="cd23245">
    <property type="entry name" value="Betaflexiviridae_RdRp"/>
    <property type="match status" value="1"/>
</dbReference>
<feature type="domain" description="Alphavirus-like MT" evidence="16">
    <location>
        <begin position="63"/>
        <end position="254"/>
    </location>
</feature>
<reference evidence="17" key="1">
    <citation type="submission" date="2022-04" db="EMBL/GenBank/DDBJ databases">
        <title>Identification and Characterization of Three Novel Carlaviruses and One Novel Amalgavirus Associated with Pseudostellaria heterophylla Mosaic Disease.</title>
        <authorList>
            <person name="Wang R."/>
            <person name="Li Y."/>
            <person name="Ding W."/>
        </authorList>
    </citation>
    <scope>NUCLEOTIDE SEQUENCE</scope>
    <source>
        <strain evidence="17">TZS</strain>
    </source>
</reference>
<dbReference type="GO" id="GO:0006396">
    <property type="term" value="P:RNA processing"/>
    <property type="evidence" value="ECO:0007669"/>
    <property type="project" value="InterPro"/>
</dbReference>
<dbReference type="EMBL" id="ON241321">
    <property type="protein sequence ID" value="UXX34109.1"/>
    <property type="molecule type" value="Genomic_RNA"/>
</dbReference>
<keyword evidence="9" id="KW-0693">Viral RNA replication</keyword>
<dbReference type="InterPro" id="IPR007094">
    <property type="entry name" value="RNA-dir_pol_PSvirus"/>
</dbReference>
<evidence type="ECO:0000256" key="11">
    <source>
        <dbReference type="SAM" id="MobiDB-lite"/>
    </source>
</evidence>
<evidence type="ECO:0000256" key="6">
    <source>
        <dbReference type="ARBA" id="ARBA00022801"/>
    </source>
</evidence>
<dbReference type="GO" id="GO:0006351">
    <property type="term" value="P:DNA-templated transcription"/>
    <property type="evidence" value="ECO:0007669"/>
    <property type="project" value="InterPro"/>
</dbReference>
<dbReference type="InterPro" id="IPR002588">
    <property type="entry name" value="Alphavirus-like_MT_dom"/>
</dbReference>
<dbReference type="PROSITE" id="PS51492">
    <property type="entry name" value="PEPTIDASE_C23"/>
    <property type="match status" value="1"/>
</dbReference>
<dbReference type="GO" id="GO:0008174">
    <property type="term" value="F:mRNA methyltransferase activity"/>
    <property type="evidence" value="ECO:0007669"/>
    <property type="project" value="UniProtKB-UniRule"/>
</dbReference>
<dbReference type="Proteomes" id="UP001265221">
    <property type="component" value="Segment"/>
</dbReference>
<keyword evidence="2" id="KW-0696">RNA-directed RNA polymerase</keyword>
<dbReference type="Pfam" id="PF01443">
    <property type="entry name" value="Viral_helicase1"/>
    <property type="match status" value="1"/>
</dbReference>
<dbReference type="InterPro" id="IPR027417">
    <property type="entry name" value="P-loop_NTPase"/>
</dbReference>
<evidence type="ECO:0000259" key="12">
    <source>
        <dbReference type="PROSITE" id="PS50507"/>
    </source>
</evidence>
<proteinExistence type="inferred from homology"/>
<feature type="domain" description="Peptidase C23" evidence="14">
    <location>
        <begin position="982"/>
        <end position="1071"/>
    </location>
</feature>
<dbReference type="InterPro" id="IPR037151">
    <property type="entry name" value="AlkB-like_sf"/>
</dbReference>
<dbReference type="SUPFAM" id="SSF51197">
    <property type="entry name" value="Clavaminate synthase-like"/>
    <property type="match status" value="1"/>
</dbReference>
<dbReference type="InterPro" id="IPR001788">
    <property type="entry name" value="RNA-dep_RNA_pol_alsuvir"/>
</dbReference>
<evidence type="ECO:0000256" key="5">
    <source>
        <dbReference type="ARBA" id="ARBA00022741"/>
    </source>
</evidence>
<evidence type="ECO:0000256" key="7">
    <source>
        <dbReference type="ARBA" id="ARBA00022806"/>
    </source>
</evidence>
<feature type="domain" description="(+)RNA virus helicase C-terminal" evidence="15">
    <location>
        <begin position="1132"/>
        <end position="1447"/>
    </location>
</feature>
<evidence type="ECO:0000259" key="13">
    <source>
        <dbReference type="PROSITE" id="PS50802"/>
    </source>
</evidence>
<dbReference type="Pfam" id="PF01660">
    <property type="entry name" value="Vmethyltransf"/>
    <property type="match status" value="1"/>
</dbReference>
<keyword evidence="18" id="KW-1185">Reference proteome</keyword>
<dbReference type="InterPro" id="IPR008041">
    <property type="entry name" value="Peptidase_C23"/>
</dbReference>
<comment type="similarity">
    <text evidence="1">Belongs to the potexviruses/carlaviruses RNA replication protein family.</text>
</comment>
<keyword evidence="6" id="KW-0378">Hydrolase</keyword>
<dbReference type="InterPro" id="IPR003323">
    <property type="entry name" value="OTU_dom"/>
</dbReference>
<feature type="domain" description="OTU" evidence="13">
    <location>
        <begin position="874"/>
        <end position="983"/>
    </location>
</feature>